<dbReference type="AlphaFoldDB" id="S2JP33"/>
<dbReference type="OrthoDB" id="2255941at2759"/>
<dbReference type="Proteomes" id="UP000014254">
    <property type="component" value="Unassembled WGS sequence"/>
</dbReference>
<name>S2JP33_MUCC1</name>
<dbReference type="InParanoid" id="S2JP33"/>
<protein>
    <submittedName>
        <fullName evidence="1">Uncharacterized protein</fullName>
    </submittedName>
</protein>
<dbReference type="VEuPathDB" id="FungiDB:HMPREF1544_01415"/>
<dbReference type="EMBL" id="KE123906">
    <property type="protein sequence ID" value="EPB91704.1"/>
    <property type="molecule type" value="Genomic_DNA"/>
</dbReference>
<keyword evidence="2" id="KW-1185">Reference proteome</keyword>
<accession>S2JP33</accession>
<proteinExistence type="predicted"/>
<evidence type="ECO:0000313" key="2">
    <source>
        <dbReference type="Proteomes" id="UP000014254"/>
    </source>
</evidence>
<evidence type="ECO:0000313" key="1">
    <source>
        <dbReference type="EMBL" id="EPB91704.1"/>
    </source>
</evidence>
<reference evidence="2" key="1">
    <citation type="submission" date="2013-05" db="EMBL/GenBank/DDBJ databases">
        <title>The Genome sequence of Mucor circinelloides f. circinelloides 1006PhL.</title>
        <authorList>
            <consortium name="The Broad Institute Genomics Platform"/>
            <person name="Cuomo C."/>
            <person name="Earl A."/>
            <person name="Findley K."/>
            <person name="Lee S.C."/>
            <person name="Walker B."/>
            <person name="Young S."/>
            <person name="Zeng Q."/>
            <person name="Gargeya S."/>
            <person name="Fitzgerald M."/>
            <person name="Haas B."/>
            <person name="Abouelleil A."/>
            <person name="Allen A.W."/>
            <person name="Alvarado L."/>
            <person name="Arachchi H.M."/>
            <person name="Berlin A.M."/>
            <person name="Chapman S.B."/>
            <person name="Gainer-Dewar J."/>
            <person name="Goldberg J."/>
            <person name="Griggs A."/>
            <person name="Gujja S."/>
            <person name="Hansen M."/>
            <person name="Howarth C."/>
            <person name="Imamovic A."/>
            <person name="Ireland A."/>
            <person name="Larimer J."/>
            <person name="McCowan C."/>
            <person name="Murphy C."/>
            <person name="Pearson M."/>
            <person name="Poon T.W."/>
            <person name="Priest M."/>
            <person name="Roberts A."/>
            <person name="Saif S."/>
            <person name="Shea T."/>
            <person name="Sisk P."/>
            <person name="Sykes S."/>
            <person name="Wortman J."/>
            <person name="Nusbaum C."/>
            <person name="Birren B."/>
        </authorList>
    </citation>
    <scope>NUCLEOTIDE SEQUENCE [LARGE SCALE GENOMIC DNA]</scope>
    <source>
        <strain evidence="2">1006PhL</strain>
    </source>
</reference>
<gene>
    <name evidence="1" type="ORF">HMPREF1544_01415</name>
</gene>
<organism evidence="1 2">
    <name type="scientific">Mucor circinelloides f. circinelloides (strain 1006PhL)</name>
    <name type="common">Mucormycosis agent</name>
    <name type="synonym">Calyptromyces circinelloides</name>
    <dbReference type="NCBI Taxonomy" id="1220926"/>
    <lineage>
        <taxon>Eukaryota</taxon>
        <taxon>Fungi</taxon>
        <taxon>Fungi incertae sedis</taxon>
        <taxon>Mucoromycota</taxon>
        <taxon>Mucoromycotina</taxon>
        <taxon>Mucoromycetes</taxon>
        <taxon>Mucorales</taxon>
        <taxon>Mucorineae</taxon>
        <taxon>Mucoraceae</taxon>
        <taxon>Mucor</taxon>
    </lineage>
</organism>
<sequence>MKKCAGALRCINEDCEQGYNVDIRPPIATRDSFKCIKKHNCMQLINCRVSVAFTFRADDITCENRGNTVTMMHNTEKEKKELNKRAKETPNITAAAFIAGIDTATGAIKRSIRNINKMLRSYGRATFEINRSKIQQGIILSANDVVTEFEDLEKHCPEFINPFQQVFCSPEMAKGELPFAVQPIITDVTYKAIPKGYCLCLSLIYMKKLDKRVVFSSSDHQKQQHSTFPVALLKKFDVKPEKVLGNSHGFLGCTE</sequence>